<evidence type="ECO:0000259" key="6">
    <source>
        <dbReference type="Pfam" id="PF01512"/>
    </source>
</evidence>
<dbReference type="InterPro" id="IPR011538">
    <property type="entry name" value="Nuo51_FMN-bd"/>
</dbReference>
<evidence type="ECO:0000313" key="8">
    <source>
        <dbReference type="EMBL" id="ORA61910.1"/>
    </source>
</evidence>
<dbReference type="Pfam" id="PF01512">
    <property type="entry name" value="Complex1_51K"/>
    <property type="match status" value="1"/>
</dbReference>
<dbReference type="Pfam" id="PF10589">
    <property type="entry name" value="NADH_4Fe-4S"/>
    <property type="match status" value="1"/>
</dbReference>
<dbReference type="STRING" id="81858.BST23_20525"/>
<reference evidence="8 9" key="1">
    <citation type="submission" date="2017-02" db="EMBL/GenBank/DDBJ databases">
        <title>The new phylogeny of genus Mycobacterium.</title>
        <authorList>
            <person name="Tortoli E."/>
            <person name="Trovato A."/>
            <person name="Cirillo D.M."/>
        </authorList>
    </citation>
    <scope>NUCLEOTIDE SEQUENCE [LARGE SCALE GENOMIC DNA]</scope>
    <source>
        <strain evidence="8 9">FI-09383</strain>
    </source>
</reference>
<keyword evidence="2" id="KW-0004">4Fe-4S</keyword>
<dbReference type="GO" id="GO:0051539">
    <property type="term" value="F:4 iron, 4 sulfur cluster binding"/>
    <property type="evidence" value="ECO:0007669"/>
    <property type="project" value="UniProtKB-KW"/>
</dbReference>
<dbReference type="OrthoDB" id="9805533at2"/>
<evidence type="ECO:0000313" key="9">
    <source>
        <dbReference type="Proteomes" id="UP000192772"/>
    </source>
</evidence>
<dbReference type="Gene3D" id="3.40.50.11540">
    <property type="entry name" value="NADH-ubiquinone oxidoreductase 51kDa subunit"/>
    <property type="match status" value="1"/>
</dbReference>
<comment type="caution">
    <text evidence="8">The sequence shown here is derived from an EMBL/GenBank/DDBJ whole genome shotgun (WGS) entry which is preliminary data.</text>
</comment>
<dbReference type="AlphaFoldDB" id="A0A1X0CR20"/>
<evidence type="ECO:0000256" key="5">
    <source>
        <dbReference type="ARBA" id="ARBA00023014"/>
    </source>
</evidence>
<keyword evidence="5" id="KW-0411">Iron-sulfur</keyword>
<evidence type="ECO:0000256" key="2">
    <source>
        <dbReference type="ARBA" id="ARBA00022485"/>
    </source>
</evidence>
<dbReference type="EMBL" id="MVHP01000029">
    <property type="protein sequence ID" value="ORA61910.1"/>
    <property type="molecule type" value="Genomic_DNA"/>
</dbReference>
<feature type="domain" description="NADH-ubiquinone oxidoreductase 51kDa subunit FMN-binding" evidence="6">
    <location>
        <begin position="125"/>
        <end position="296"/>
    </location>
</feature>
<dbReference type="InterPro" id="IPR037207">
    <property type="entry name" value="Nuop51_4Fe4S-bd_sf"/>
</dbReference>
<evidence type="ECO:0000256" key="1">
    <source>
        <dbReference type="ARBA" id="ARBA00007523"/>
    </source>
</evidence>
<dbReference type="Gene3D" id="1.20.1440.230">
    <property type="entry name" value="NADH-ubiquinone oxidoreductase 51kDa subunit, iron-sulphur binding domain"/>
    <property type="match status" value="1"/>
</dbReference>
<dbReference type="SUPFAM" id="SSF142019">
    <property type="entry name" value="Nqo1 FMN-binding domain-like"/>
    <property type="match status" value="1"/>
</dbReference>
<dbReference type="GO" id="GO:0010181">
    <property type="term" value="F:FMN binding"/>
    <property type="evidence" value="ECO:0007669"/>
    <property type="project" value="InterPro"/>
</dbReference>
<dbReference type="RefSeq" id="WP_083043550.1">
    <property type="nucleotide sequence ID" value="NZ_MVHP01000029.1"/>
</dbReference>
<dbReference type="PANTHER" id="PTHR43578">
    <property type="entry name" value="NADH-QUINONE OXIDOREDUCTASE SUBUNIT F"/>
    <property type="match status" value="1"/>
</dbReference>
<dbReference type="GO" id="GO:0008137">
    <property type="term" value="F:NADH dehydrogenase (ubiquinone) activity"/>
    <property type="evidence" value="ECO:0007669"/>
    <property type="project" value="InterPro"/>
</dbReference>
<sequence>MPLRRHDERRPAQDASFYHLADVAIGTQCCQGTACFVARQRNPARWAEAQASDPRVYCLGRCFAGPAVAGDLSRPAVEIACDTAVILGRISRGPSPGLSDYRADAGYEGLALALYSGPDAILGEVDTSGLRGRGGAGFPTARKWRAAHAQPDGPRVLVVNADEGDPGAYLDRYLLEDDPHAVLEGMAIAALAVGAERAYIYVRREYPRALATVRTAVAEAEAAGILGDALLGHGPPLTVTVVEGKGSYLCGEETALLNALEGRRPMVRARPPYPAQSGLHGVPTVVNNVETLAAVPWILRHGGSAYAGIGSGTSTGTKVVSLNSLFRRPGLYEVEFGIPLREIVEGLGGGLVDDHLRGVIVGGPLAGIIPPHLLDVAFTFDDLRRIGAEVGHGGIVAFDDTTPIGELVRHVFRFGAYESCGACTPCRAGAARVEQLFSGDLDEAGHAEWQATIRALAATSLCGHGTGLAEFARSVMAYYGQDLASCRA</sequence>
<dbReference type="Proteomes" id="UP000192772">
    <property type="component" value="Unassembled WGS sequence"/>
</dbReference>
<dbReference type="InterPro" id="IPR037225">
    <property type="entry name" value="Nuo51_FMN-bd_sf"/>
</dbReference>
<proteinExistence type="inferred from homology"/>
<keyword evidence="3" id="KW-0479">Metal-binding</keyword>
<dbReference type="PROSITE" id="PS00645">
    <property type="entry name" value="COMPLEX1_51K_2"/>
    <property type="match status" value="1"/>
</dbReference>
<dbReference type="FunFam" id="3.40.50.11540:FF:000001">
    <property type="entry name" value="NADH dehydrogenase [ubiquinone] flavoprotein 1, mitochondrial"/>
    <property type="match status" value="1"/>
</dbReference>
<dbReference type="Gene3D" id="3.10.20.600">
    <property type="match status" value="1"/>
</dbReference>
<dbReference type="SUPFAM" id="SSF140490">
    <property type="entry name" value="Nqo1C-terminal domain-like"/>
    <property type="match status" value="1"/>
</dbReference>
<accession>A0A1X0CR20</accession>
<keyword evidence="4" id="KW-0408">Iron</keyword>
<feature type="domain" description="NADH-ubiquinone oxidoreductase 51kDa subunit iron-sulphur binding" evidence="7">
    <location>
        <begin position="407"/>
        <end position="483"/>
    </location>
</feature>
<gene>
    <name evidence="8" type="ORF">BST23_20525</name>
</gene>
<evidence type="ECO:0000256" key="3">
    <source>
        <dbReference type="ARBA" id="ARBA00022723"/>
    </source>
</evidence>
<name>A0A1X0CR20_9MYCO</name>
<dbReference type="InterPro" id="IPR001949">
    <property type="entry name" value="NADH-UbQ_OxRdtase_51kDa_CS"/>
</dbReference>
<evidence type="ECO:0000259" key="7">
    <source>
        <dbReference type="Pfam" id="PF10589"/>
    </source>
</evidence>
<evidence type="ECO:0000256" key="4">
    <source>
        <dbReference type="ARBA" id="ARBA00023004"/>
    </source>
</evidence>
<dbReference type="SUPFAM" id="SSF142984">
    <property type="entry name" value="Nqo1 middle domain-like"/>
    <property type="match status" value="1"/>
</dbReference>
<dbReference type="GO" id="GO:0046872">
    <property type="term" value="F:metal ion binding"/>
    <property type="evidence" value="ECO:0007669"/>
    <property type="project" value="UniProtKB-KW"/>
</dbReference>
<protein>
    <submittedName>
        <fullName evidence="8">NADH dehydrogenase</fullName>
    </submittedName>
</protein>
<dbReference type="PANTHER" id="PTHR43578:SF3">
    <property type="entry name" value="NADH-QUINONE OXIDOREDUCTASE SUBUNIT F"/>
    <property type="match status" value="1"/>
</dbReference>
<comment type="similarity">
    <text evidence="1">Belongs to the complex I 51 kDa subunit family.</text>
</comment>
<organism evidence="8 9">
    <name type="scientific">Mycolicibacterium elephantis</name>
    <dbReference type="NCBI Taxonomy" id="81858"/>
    <lineage>
        <taxon>Bacteria</taxon>
        <taxon>Bacillati</taxon>
        <taxon>Actinomycetota</taxon>
        <taxon>Actinomycetes</taxon>
        <taxon>Mycobacteriales</taxon>
        <taxon>Mycobacteriaceae</taxon>
        <taxon>Mycolicibacterium</taxon>
    </lineage>
</organism>
<dbReference type="InterPro" id="IPR019575">
    <property type="entry name" value="Nuop51_4Fe4S-bd"/>
</dbReference>